<evidence type="ECO:0000256" key="5">
    <source>
        <dbReference type="ARBA" id="ARBA00022475"/>
    </source>
</evidence>
<evidence type="ECO:0000256" key="8">
    <source>
        <dbReference type="SAM" id="MobiDB-lite"/>
    </source>
</evidence>
<dbReference type="InterPro" id="IPR039621">
    <property type="entry name" value="BG1-like"/>
</dbReference>
<protein>
    <submittedName>
        <fullName evidence="9">BIG GRAIN 4</fullName>
    </submittedName>
</protein>
<evidence type="ECO:0000256" key="3">
    <source>
        <dbReference type="ARBA" id="ARBA00010067"/>
    </source>
</evidence>
<evidence type="ECO:0000256" key="1">
    <source>
        <dbReference type="ARBA" id="ARBA00002281"/>
    </source>
</evidence>
<evidence type="ECO:0000256" key="4">
    <source>
        <dbReference type="ARBA" id="ARBA00022448"/>
    </source>
</evidence>
<comment type="subcellular location">
    <subcellularLocation>
        <location evidence="2">Cell membrane</location>
    </subcellularLocation>
</comment>
<keyword evidence="6" id="KW-0472">Membrane</keyword>
<evidence type="ECO:0000256" key="2">
    <source>
        <dbReference type="ARBA" id="ARBA00004236"/>
    </source>
</evidence>
<dbReference type="Proteomes" id="UP001165190">
    <property type="component" value="Unassembled WGS sequence"/>
</dbReference>
<dbReference type="GO" id="GO:0005886">
    <property type="term" value="C:plasma membrane"/>
    <property type="evidence" value="ECO:0007669"/>
    <property type="project" value="UniProtKB-SubCell"/>
</dbReference>
<feature type="compositionally biased region" description="Acidic residues" evidence="8">
    <location>
        <begin position="37"/>
        <end position="47"/>
    </location>
</feature>
<keyword evidence="5" id="KW-1003">Cell membrane</keyword>
<keyword evidence="10" id="KW-1185">Reference proteome</keyword>
<organism evidence="9 10">
    <name type="scientific">Hibiscus trionum</name>
    <name type="common">Flower of an hour</name>
    <dbReference type="NCBI Taxonomy" id="183268"/>
    <lineage>
        <taxon>Eukaryota</taxon>
        <taxon>Viridiplantae</taxon>
        <taxon>Streptophyta</taxon>
        <taxon>Embryophyta</taxon>
        <taxon>Tracheophyta</taxon>
        <taxon>Spermatophyta</taxon>
        <taxon>Magnoliopsida</taxon>
        <taxon>eudicotyledons</taxon>
        <taxon>Gunneridae</taxon>
        <taxon>Pentapetalae</taxon>
        <taxon>rosids</taxon>
        <taxon>malvids</taxon>
        <taxon>Malvales</taxon>
        <taxon>Malvaceae</taxon>
        <taxon>Malvoideae</taxon>
        <taxon>Hibiscus</taxon>
    </lineage>
</organism>
<evidence type="ECO:0000313" key="10">
    <source>
        <dbReference type="Proteomes" id="UP001165190"/>
    </source>
</evidence>
<feature type="region of interest" description="Disordered" evidence="8">
    <location>
        <begin position="25"/>
        <end position="51"/>
    </location>
</feature>
<gene>
    <name evidence="9" type="ORF">HRI_004428400</name>
</gene>
<evidence type="ECO:0000256" key="6">
    <source>
        <dbReference type="ARBA" id="ARBA00023136"/>
    </source>
</evidence>
<comment type="function">
    <text evidence="1">Involved in auxin transport. Regulator of the auxin signaling pathway.</text>
</comment>
<dbReference type="GO" id="GO:0009734">
    <property type="term" value="P:auxin-activated signaling pathway"/>
    <property type="evidence" value="ECO:0007669"/>
    <property type="project" value="UniProtKB-KW"/>
</dbReference>
<evidence type="ECO:0000256" key="7">
    <source>
        <dbReference type="ARBA" id="ARBA00023294"/>
    </source>
</evidence>
<sequence>MEKARRVEEMAREFLKEYHLNQKKNEFNSMDSRINHEDEDDDDDDDASSCSSSDLFELDHLVHLGNHRYEEELPVYETTHVETNRAIANGLIL</sequence>
<dbReference type="EMBL" id="BSYR01000048">
    <property type="protein sequence ID" value="GMJ07592.1"/>
    <property type="molecule type" value="Genomic_DNA"/>
</dbReference>
<keyword evidence="4" id="KW-0813">Transport</keyword>
<dbReference type="AlphaFoldDB" id="A0A9W7J6L1"/>
<accession>A0A9W7J6L1</accession>
<evidence type="ECO:0000313" key="9">
    <source>
        <dbReference type="EMBL" id="GMJ07592.1"/>
    </source>
</evidence>
<comment type="similarity">
    <text evidence="3">Belongs to the BIG GRAIN 1 (BG1) plant protein family.</text>
</comment>
<keyword evidence="7" id="KW-0927">Auxin signaling pathway</keyword>
<comment type="caution">
    <text evidence="9">The sequence shown here is derived from an EMBL/GenBank/DDBJ whole genome shotgun (WGS) entry which is preliminary data.</text>
</comment>
<dbReference type="OrthoDB" id="680041at2759"/>
<reference evidence="9" key="1">
    <citation type="submission" date="2023-05" db="EMBL/GenBank/DDBJ databases">
        <title>Genome and transcriptome analyses reveal genes involved in the formation of fine ridges on petal epidermal cells in Hibiscus trionum.</title>
        <authorList>
            <person name="Koshimizu S."/>
            <person name="Masuda S."/>
            <person name="Ishii T."/>
            <person name="Shirasu K."/>
            <person name="Hoshino A."/>
            <person name="Arita M."/>
        </authorList>
    </citation>
    <scope>NUCLEOTIDE SEQUENCE</scope>
    <source>
        <strain evidence="9">Hamamatsu line</strain>
    </source>
</reference>
<name>A0A9W7J6L1_HIBTR</name>
<dbReference type="PANTHER" id="PTHR33541:SF12">
    <property type="entry name" value="PROTEIN BIG GRAIN 1-LIKE A"/>
    <property type="match status" value="1"/>
</dbReference>
<dbReference type="PANTHER" id="PTHR33541">
    <property type="entry name" value="PROTEIN BIG GRAIN 1-LIKE A-RELATED"/>
    <property type="match status" value="1"/>
</dbReference>
<proteinExistence type="inferred from homology"/>